<dbReference type="PROSITE" id="PS51717">
    <property type="entry name" value="G_VLIG"/>
    <property type="match status" value="1"/>
</dbReference>
<organism evidence="2 3">
    <name type="scientific">Astyanax mexicanus</name>
    <name type="common">Blind cave fish</name>
    <name type="synonym">Astyanax fasciatus mexicanus</name>
    <dbReference type="NCBI Taxonomy" id="7994"/>
    <lineage>
        <taxon>Eukaryota</taxon>
        <taxon>Metazoa</taxon>
        <taxon>Chordata</taxon>
        <taxon>Craniata</taxon>
        <taxon>Vertebrata</taxon>
        <taxon>Euteleostomi</taxon>
        <taxon>Actinopterygii</taxon>
        <taxon>Neopterygii</taxon>
        <taxon>Teleostei</taxon>
        <taxon>Ostariophysi</taxon>
        <taxon>Characiformes</taxon>
        <taxon>Characoidei</taxon>
        <taxon>Acestrorhamphidae</taxon>
        <taxon>Acestrorhamphinae</taxon>
        <taxon>Astyanax</taxon>
    </lineage>
</organism>
<protein>
    <submittedName>
        <fullName evidence="2">Si:dkey-202l22.6</fullName>
    </submittedName>
</protein>
<sequence length="1487" mass="169629">LNRFFSRSRLLQDRDISLVQFLIRQHFTHSLLLQRLWLYHPQARDTSCEVVAGAYTVARPPEVDESSQCAINPLDLVAAVFMTTNSFLQQEIANRMVLSHFAVPLYLPPVYPEKRGTFLLSPFRGVLGRWKSHSLDESRNIMKNMASSRMPFLSAVRLGHCSVSKSRVLNRVLGGSHELHECFTNRNTDGGQLPRILSDGLIEVSWNLSMADQDNKVNPLLMANLRGDAAECNKQVSLLCYASAVLLVFCGNLGMKERKLLSSWRDNASHLILIDCSEAMQGDAGKCVINAHDGNEENLAWRLSYAMNKLVSHLHPTNLVAAAGVASDLNMKVDEDELSQMAFTEVEEVLNGIESGVSKFLEEQLPLQGPRWKQLCDVEQKQGKLKEDVHLSLSQESSGGNKGLVEEFMSYKLTEAMKTFLEALFTYDTTKRAFFLSWMRVKLQVMQLDKLSDTEEDQQQGPCIGLEHFLREMGLIYERYFRGPTNELYNMFSLPYLAAELLLYGVPLELFDGDASVFPLNWVYSVLYEVYKQVPQNSRMRVLTTFGFHDSKNAELLSSLFGVSFPKWGQRHIKGAYMLLLSLPDNIRMQLDCEFLILIVTEGLNFLHAGQTEESLLHANQLATFVSGLSDVTLVNLPQEGLAGTQNNLQIAVNAVLHTRDLPRKPDFQVVSEGPAKDAKILSCVIDILNQKKSLGTEGGNINHSLVGPWTDQNLFSETDQIYSDAVLELKQSLLAVLHNKATTCQPTCMGAFMEHMCNFWETVKNLTFATGLEDTHAAGPLIGLCTKVVEGEEQLGHRIKCWVEGLDNRISELEESASQSGDYVDDPDGVHRILDEEAAMLINSESDKLKSSLWDYFRQEDIDMAFVEPYQSNLLERVSSTEQQAVHGLNPKIETAIIRHDMSVKMQALLTALEAALEVRLRSLLESCKNNNNFIDDKQLEEEFIQVWNDIPSNLELLPLETHEIRAKVIEKLRENLQSRGLKKQKVKLRNHQNGFTVKNGHLALRSKMKRTLKHNKEVAQRFTDNLIEDCDRRVSEKLKHKEDYSDSYMREILAIVDKGLEVLKMESFVMKPKFEADLKGYICSKATESFQNMQNLLKRERETKENFLYETQERHLLDFIHNFRRRDQCQKAAWEFTNQCLRPAALDFIYTSLERQIFDDILQGANGHVYSLPKTFHYHLLKELLLEDNFEKFLEYLQSNESYCRKRIEGIIVEHLSGSVMIEDRREQRMQQICQRMENSINLISEDGGTGQSNARQLLESVCAVLQSPGDVTVSADSLRMPLFEVIPQRENFITQLKECVAELSLSLVQEFGENEDVIEVPEDLSYKLQDLLYDHIKGCDEQCPFCKAPCDLGGTEHAVHQAIVHRPKGLVCYTNAGSTSLSHLTCSAEMVGENQFQNRHTGGLSLPYKDYQSIYPNWNIPPEWPKNNETGTFWKYVFMRYNARFAQNYQCESATVPEEWKKIRQEDALRNLKKAFSINEWHQL</sequence>
<reference evidence="2" key="1">
    <citation type="submission" date="2025-08" db="UniProtKB">
        <authorList>
            <consortium name="Ensembl"/>
        </authorList>
    </citation>
    <scope>IDENTIFICATION</scope>
</reference>
<dbReference type="GO" id="GO:0005525">
    <property type="term" value="F:GTP binding"/>
    <property type="evidence" value="ECO:0007669"/>
    <property type="project" value="InterPro"/>
</dbReference>
<evidence type="ECO:0000313" key="3">
    <source>
        <dbReference type="Proteomes" id="UP000694621"/>
    </source>
</evidence>
<dbReference type="Pfam" id="PF25496">
    <property type="entry name" value="URGCP"/>
    <property type="match status" value="1"/>
</dbReference>
<dbReference type="InterPro" id="IPR057365">
    <property type="entry name" value="URGCP"/>
</dbReference>
<dbReference type="Pfam" id="PF25974">
    <property type="entry name" value="URGCP_9th"/>
    <property type="match status" value="1"/>
</dbReference>
<dbReference type="InterPro" id="IPR058641">
    <property type="entry name" value="GVIN1_dom"/>
</dbReference>
<dbReference type="Ensembl" id="ENSAMXT00005002609.1">
    <property type="protein sequence ID" value="ENSAMXP00005002343.1"/>
    <property type="gene ID" value="ENSAMXG00005001299.1"/>
</dbReference>
<name>A0A8B9GTP9_ASTMX</name>
<accession>A0A8B9GTP9</accession>
<dbReference type="InterPro" id="IPR052986">
    <property type="entry name" value="VLIG_GTPase"/>
</dbReference>
<dbReference type="PANTHER" id="PTHR14819">
    <property type="entry name" value="GTP-BINDING"/>
    <property type="match status" value="1"/>
</dbReference>
<proteinExistence type="predicted"/>
<dbReference type="PANTHER" id="PTHR14819:SF9">
    <property type="entry name" value="UP-REGULATOR OF CELL PROLIFERATION-LIKE"/>
    <property type="match status" value="1"/>
</dbReference>
<feature type="domain" description="VLIG-type G" evidence="1">
    <location>
        <begin position="537"/>
        <end position="671"/>
    </location>
</feature>
<dbReference type="Pfam" id="PF25683">
    <property type="entry name" value="URGCP_GTPase"/>
    <property type="match status" value="1"/>
</dbReference>
<dbReference type="InterPro" id="IPR030383">
    <property type="entry name" value="G_VLIG_dom"/>
</dbReference>
<dbReference type="Proteomes" id="UP000694621">
    <property type="component" value="Unplaced"/>
</dbReference>
<evidence type="ECO:0000259" key="1">
    <source>
        <dbReference type="PROSITE" id="PS51717"/>
    </source>
</evidence>
<evidence type="ECO:0000313" key="2">
    <source>
        <dbReference type="Ensembl" id="ENSAMXP00005002343.1"/>
    </source>
</evidence>